<dbReference type="GO" id="GO:0016020">
    <property type="term" value="C:membrane"/>
    <property type="evidence" value="ECO:0007669"/>
    <property type="project" value="UniProtKB-SubCell"/>
</dbReference>
<dbReference type="PROSITE" id="PS51233">
    <property type="entry name" value="VWFD"/>
    <property type="match status" value="1"/>
</dbReference>
<dbReference type="EMBL" id="JAODUO010001797">
    <property type="protein sequence ID" value="KAK2158432.1"/>
    <property type="molecule type" value="Genomic_DNA"/>
</dbReference>
<feature type="domain" description="AMOP" evidence="6">
    <location>
        <begin position="276"/>
        <end position="405"/>
    </location>
</feature>
<comment type="subcellular location">
    <subcellularLocation>
        <location evidence="1">Membrane</location>
    </subcellularLocation>
</comment>
<keyword evidence="5" id="KW-1015">Disulfide bond</keyword>
<accession>A0AAD9JSZ6</accession>
<evidence type="ECO:0000256" key="4">
    <source>
        <dbReference type="ARBA" id="ARBA00023136"/>
    </source>
</evidence>
<evidence type="ECO:0000313" key="8">
    <source>
        <dbReference type="EMBL" id="KAK2158432.1"/>
    </source>
</evidence>
<evidence type="ECO:0000256" key="3">
    <source>
        <dbReference type="ARBA" id="ARBA00022989"/>
    </source>
</evidence>
<dbReference type="PANTHER" id="PTHR13802">
    <property type="entry name" value="MUCIN 4-RELATED"/>
    <property type="match status" value="1"/>
</dbReference>
<dbReference type="PROSITE" id="PS50856">
    <property type="entry name" value="AMOP"/>
    <property type="match status" value="1"/>
</dbReference>
<dbReference type="SMART" id="SM00723">
    <property type="entry name" value="AMOP"/>
    <property type="match status" value="1"/>
</dbReference>
<evidence type="ECO:0000256" key="2">
    <source>
        <dbReference type="ARBA" id="ARBA00022692"/>
    </source>
</evidence>
<evidence type="ECO:0000259" key="7">
    <source>
        <dbReference type="PROSITE" id="PS51233"/>
    </source>
</evidence>
<feature type="domain" description="VWFD" evidence="7">
    <location>
        <begin position="417"/>
        <end position="505"/>
    </location>
</feature>
<dbReference type="Proteomes" id="UP001209878">
    <property type="component" value="Unassembled WGS sequence"/>
</dbReference>
<keyword evidence="4" id="KW-0472">Membrane</keyword>
<dbReference type="GO" id="GO:0007160">
    <property type="term" value="P:cell-matrix adhesion"/>
    <property type="evidence" value="ECO:0007669"/>
    <property type="project" value="InterPro"/>
</dbReference>
<dbReference type="InterPro" id="IPR005533">
    <property type="entry name" value="AMOP_dom"/>
</dbReference>
<dbReference type="Pfam" id="PF06119">
    <property type="entry name" value="NIDO"/>
    <property type="match status" value="1"/>
</dbReference>
<organism evidence="8 9">
    <name type="scientific">Ridgeia piscesae</name>
    <name type="common">Tubeworm</name>
    <dbReference type="NCBI Taxonomy" id="27915"/>
    <lineage>
        <taxon>Eukaryota</taxon>
        <taxon>Metazoa</taxon>
        <taxon>Spiralia</taxon>
        <taxon>Lophotrochozoa</taxon>
        <taxon>Annelida</taxon>
        <taxon>Polychaeta</taxon>
        <taxon>Sedentaria</taxon>
        <taxon>Canalipalpata</taxon>
        <taxon>Sabellida</taxon>
        <taxon>Siboglinidae</taxon>
        <taxon>Ridgeia</taxon>
    </lineage>
</organism>
<keyword evidence="2" id="KW-0812">Transmembrane</keyword>
<dbReference type="AlphaFoldDB" id="A0AAD9JSZ6"/>
<gene>
    <name evidence="8" type="ORF">NP493_1797g00006</name>
</gene>
<proteinExistence type="predicted"/>
<dbReference type="InterPro" id="IPR001846">
    <property type="entry name" value="VWF_type-D"/>
</dbReference>
<name>A0AAD9JSZ6_RIDPI</name>
<dbReference type="InterPro" id="IPR003886">
    <property type="entry name" value="NIDO_dom"/>
</dbReference>
<evidence type="ECO:0000256" key="5">
    <source>
        <dbReference type="ARBA" id="ARBA00023157"/>
    </source>
</evidence>
<keyword evidence="3" id="KW-1133">Transmembrane helix</keyword>
<evidence type="ECO:0000256" key="1">
    <source>
        <dbReference type="ARBA" id="ARBA00004370"/>
    </source>
</evidence>
<evidence type="ECO:0000259" key="6">
    <source>
        <dbReference type="PROSITE" id="PS50856"/>
    </source>
</evidence>
<protein>
    <submittedName>
        <fullName evidence="8">Uncharacterized protein</fullName>
    </submittedName>
</protein>
<keyword evidence="9" id="KW-1185">Reference proteome</keyword>
<dbReference type="PANTHER" id="PTHR13802:SF52">
    <property type="entry name" value="MUCIN-4"/>
    <property type="match status" value="1"/>
</dbReference>
<dbReference type="SMART" id="SM00539">
    <property type="entry name" value="NIDO"/>
    <property type="match status" value="1"/>
</dbReference>
<dbReference type="InterPro" id="IPR051495">
    <property type="entry name" value="Epithelial_Barrier/Signaling"/>
</dbReference>
<reference evidence="8" key="1">
    <citation type="journal article" date="2023" name="Mol. Biol. Evol.">
        <title>Third-Generation Sequencing Reveals the Adaptive Role of the Epigenome in Three Deep-Sea Polychaetes.</title>
        <authorList>
            <person name="Perez M."/>
            <person name="Aroh O."/>
            <person name="Sun Y."/>
            <person name="Lan Y."/>
            <person name="Juniper S.K."/>
            <person name="Young C.R."/>
            <person name="Angers B."/>
            <person name="Qian P.Y."/>
        </authorList>
    </citation>
    <scope>NUCLEOTIDE SEQUENCE</scope>
    <source>
        <strain evidence="8">R07B-5</strain>
    </source>
</reference>
<sequence>MCTKDIYKGIHCEKPIRNRLYQYGNDHGDKTLKDDDGKWCDRAGRFCSSSFIKTPLVQVFDSEFTRIKITSNGYVTMGASYEGRTPNNFEDMLSASKTAVVAKSGIAMFASMWTDSDATKGDVFYQVYNRATKDVSDEKKARSRHALTLAAEDVKNYGGLSDVDPSWVMVITWADQLPRSSYNPSNDMPNTFQLVIISDASRWSTFVIFSYEKTGWDTAMTTRDSMIGYYTTQYGVIHSEALGVSGKSISFRMASLKGNTGEDGRYLYRVASGKPGPINYEAKCLNWYFSQNIDYIWNQKRNTLSCPCDRRLAHYDRRWQRDRHQEWSESQISCYYQRNTRSTSATQYCCYDLWGSLIISEDGAAGHMFSYHPKFFKRMHDKYDLEPKEWCCSYTDNCFLYHVARPIDYCLSYIPPFIGWSFGDPHIRTLDGLEFTFNGFGEYTLIETTGKNFTLQGRTERALDEHGKEMQATVFSAFAAKDADSDRFHVQMNANRDGKNQYFKA</sequence>
<evidence type="ECO:0000313" key="9">
    <source>
        <dbReference type="Proteomes" id="UP001209878"/>
    </source>
</evidence>
<comment type="caution">
    <text evidence="8">The sequence shown here is derived from an EMBL/GenBank/DDBJ whole genome shotgun (WGS) entry which is preliminary data.</text>
</comment>